<evidence type="ECO:0000259" key="5">
    <source>
        <dbReference type="PROSITE" id="PS50056"/>
    </source>
</evidence>
<dbReference type="SMART" id="SM00195">
    <property type="entry name" value="DSPc"/>
    <property type="match status" value="1"/>
</dbReference>
<dbReference type="InterPro" id="IPR000387">
    <property type="entry name" value="Tyr_Pase_dom"/>
</dbReference>
<feature type="compositionally biased region" description="Low complexity" evidence="3">
    <location>
        <begin position="46"/>
        <end position="61"/>
    </location>
</feature>
<keyword evidence="1" id="KW-0378">Hydrolase</keyword>
<feature type="compositionally biased region" description="Polar residues" evidence="3">
    <location>
        <begin position="14"/>
        <end position="24"/>
    </location>
</feature>
<proteinExistence type="predicted"/>
<evidence type="ECO:0000256" key="3">
    <source>
        <dbReference type="SAM" id="MobiDB-lite"/>
    </source>
</evidence>
<evidence type="ECO:0000313" key="7">
    <source>
        <dbReference type="Proteomes" id="UP001392437"/>
    </source>
</evidence>
<dbReference type="InterPro" id="IPR000340">
    <property type="entry name" value="Dual-sp_phosphatase_cat-dom"/>
</dbReference>
<dbReference type="Proteomes" id="UP001392437">
    <property type="component" value="Unassembled WGS sequence"/>
</dbReference>
<organism evidence="6 7">
    <name type="scientific">Apiospora kogelbergensis</name>
    <dbReference type="NCBI Taxonomy" id="1337665"/>
    <lineage>
        <taxon>Eukaryota</taxon>
        <taxon>Fungi</taxon>
        <taxon>Dikarya</taxon>
        <taxon>Ascomycota</taxon>
        <taxon>Pezizomycotina</taxon>
        <taxon>Sordariomycetes</taxon>
        <taxon>Xylariomycetidae</taxon>
        <taxon>Amphisphaeriales</taxon>
        <taxon>Apiosporaceae</taxon>
        <taxon>Apiospora</taxon>
    </lineage>
</organism>
<protein>
    <submittedName>
        <fullName evidence="6">Dual specificity protein phosphatase PPS1</fullName>
    </submittedName>
</protein>
<dbReference type="PANTHER" id="PTHR47550">
    <property type="entry name" value="DUAL SPECIFICITY PROTEIN PHOSPHATASE PPS1"/>
    <property type="match status" value="1"/>
</dbReference>
<keyword evidence="2" id="KW-0904">Protein phosphatase</keyword>
<dbReference type="AlphaFoldDB" id="A0AAW0R686"/>
<feature type="compositionally biased region" description="Low complexity" evidence="3">
    <location>
        <begin position="25"/>
        <end position="36"/>
    </location>
</feature>
<evidence type="ECO:0000256" key="1">
    <source>
        <dbReference type="ARBA" id="ARBA00022801"/>
    </source>
</evidence>
<dbReference type="InterPro" id="IPR053239">
    <property type="entry name" value="Dual_spec_PTase"/>
</dbReference>
<reference evidence="6 7" key="1">
    <citation type="submission" date="2023-01" db="EMBL/GenBank/DDBJ databases">
        <title>Analysis of 21 Apiospora genomes using comparative genomics revels a genus with tremendous synthesis potential of carbohydrate active enzymes and secondary metabolites.</title>
        <authorList>
            <person name="Sorensen T."/>
        </authorList>
    </citation>
    <scope>NUCLEOTIDE SEQUENCE [LARGE SCALE GENOMIC DNA]</scope>
    <source>
        <strain evidence="6 7">CBS 117206</strain>
    </source>
</reference>
<keyword evidence="7" id="KW-1185">Reference proteome</keyword>
<dbReference type="CDD" id="cd14516">
    <property type="entry name" value="DSP_fungal_PPS1"/>
    <property type="match status" value="1"/>
</dbReference>
<evidence type="ECO:0000313" key="6">
    <source>
        <dbReference type="EMBL" id="KAK8129298.1"/>
    </source>
</evidence>
<dbReference type="SUPFAM" id="SSF52799">
    <property type="entry name" value="(Phosphotyrosine protein) phosphatases II"/>
    <property type="match status" value="2"/>
</dbReference>
<name>A0AAW0R686_9PEZI</name>
<dbReference type="Pfam" id="PF00782">
    <property type="entry name" value="DSPc"/>
    <property type="match status" value="1"/>
</dbReference>
<dbReference type="InterPro" id="IPR047949">
    <property type="entry name" value="PPS1_DSP"/>
</dbReference>
<accession>A0AAW0R686</accession>
<dbReference type="GO" id="GO:0008138">
    <property type="term" value="F:protein tyrosine/serine/threonine phosphatase activity"/>
    <property type="evidence" value="ECO:0007669"/>
    <property type="project" value="InterPro"/>
</dbReference>
<evidence type="ECO:0000256" key="2">
    <source>
        <dbReference type="ARBA" id="ARBA00022912"/>
    </source>
</evidence>
<dbReference type="FunFam" id="3.90.190.10:FF:000110">
    <property type="entry name" value="PPS1p Protein phosphatase"/>
    <property type="match status" value="1"/>
</dbReference>
<dbReference type="EMBL" id="JAQQWP010000002">
    <property type="protein sequence ID" value="KAK8129298.1"/>
    <property type="molecule type" value="Genomic_DNA"/>
</dbReference>
<dbReference type="Gene3D" id="3.90.190.10">
    <property type="entry name" value="Protein tyrosine phosphatase superfamily"/>
    <property type="match status" value="1"/>
</dbReference>
<dbReference type="InterPro" id="IPR020422">
    <property type="entry name" value="TYR_PHOSPHATASE_DUAL_dom"/>
</dbReference>
<dbReference type="GO" id="GO:0005634">
    <property type="term" value="C:nucleus"/>
    <property type="evidence" value="ECO:0007669"/>
    <property type="project" value="GOC"/>
</dbReference>
<feature type="region of interest" description="Disordered" evidence="3">
    <location>
        <begin position="1"/>
        <end position="91"/>
    </location>
</feature>
<dbReference type="PROSITE" id="PS00383">
    <property type="entry name" value="TYR_PHOSPHATASE_1"/>
    <property type="match status" value="1"/>
</dbReference>
<sequence length="714" mass="79356">MATIALPRPIAPHRSSSGIVTLQSPITIDTINTQTPPQQPPPQQTPPQNAGTTTTTAPVPNKHLPVCPTGPAPVQEPNTPPPSPAREDECRQSSLLYPPDKYSRIESDASSLYKITAADVAAALDYISRQPLPDPSLVFPWLHGLHPSNHIQQAFFVARNRRSLRRTPCCLRGVTVVKADGDLGVSRLKGAIAPSELLQPGAGGEFLDVDPKDGFSVRNFQIQPAKAAMISDIVVYGEDSAVVRKIGWELATAQARWRKKHADQGHDLPVYNTFICTASFKTFELKHSEIVSIDSEGRLTGKVVDFFHQERAEMYAMTKASEISRNVWLGPTPEPASEEEQQFDILIECSDLGRLTPGALKAIAEGPDDDVKHPYLDFPSSGSILPPTWSHAEADGILETCKWIWHLSHGTLPPKSDYDGDVDMGSSERRTILPRKVLLHCADGYTESSLLGIAYFSYSTGRAIPDAWLNLHTSMKRNFFAYPTDVALLTSIAPRLLRESPMCEDKSLSEITALIQDEPRWMASLDGSFPSRVLDYMYLGNLGHANNPDLLRAIGIGQILSVGETAMWRDGELDEWGPENVMVVQGVQDNGIDPLTDEFERCLEFIERGRRNGTATLVHCRVGVSRSATICIAEVMRELGMSLPRAYCFVRARRLNVIIQPHLRFAYELLKWEELMHARRATEKGNDEDFGVRRELEWADITREIALMNRPYAR</sequence>
<gene>
    <name evidence="6" type="ORF">PG999_001678</name>
</gene>
<evidence type="ECO:0000259" key="4">
    <source>
        <dbReference type="PROSITE" id="PS50054"/>
    </source>
</evidence>
<dbReference type="InterPro" id="IPR016130">
    <property type="entry name" value="Tyr_Pase_AS"/>
</dbReference>
<dbReference type="GO" id="GO:0033260">
    <property type="term" value="P:nuclear DNA replication"/>
    <property type="evidence" value="ECO:0007669"/>
    <property type="project" value="InterPro"/>
</dbReference>
<feature type="domain" description="Tyrosine-protein phosphatase" evidence="4">
    <location>
        <begin position="529"/>
        <end position="678"/>
    </location>
</feature>
<dbReference type="PANTHER" id="PTHR47550:SF1">
    <property type="entry name" value="DUAL SPECIFICITY PROTEIN PHOSPHATASE PPS1"/>
    <property type="match status" value="1"/>
</dbReference>
<dbReference type="PROSITE" id="PS50054">
    <property type="entry name" value="TYR_PHOSPHATASE_DUAL"/>
    <property type="match status" value="1"/>
</dbReference>
<comment type="caution">
    <text evidence="6">The sequence shown here is derived from an EMBL/GenBank/DDBJ whole genome shotgun (WGS) entry which is preliminary data.</text>
</comment>
<dbReference type="InterPro" id="IPR029021">
    <property type="entry name" value="Prot-tyrosine_phosphatase-like"/>
</dbReference>
<dbReference type="PROSITE" id="PS50056">
    <property type="entry name" value="TYR_PHOSPHATASE_2"/>
    <property type="match status" value="1"/>
</dbReference>
<feature type="domain" description="Tyrosine specific protein phosphatases" evidence="5">
    <location>
        <begin position="597"/>
        <end position="665"/>
    </location>
</feature>